<dbReference type="AlphaFoldDB" id="A0AAW0R789"/>
<name>A0AAW0R789_9PEZI</name>
<dbReference type="PANTHER" id="PTHR42085:SF4">
    <property type="entry name" value="F-BOX DOMAIN-CONTAINING PROTEIN"/>
    <property type="match status" value="1"/>
</dbReference>
<organism evidence="1 2">
    <name type="scientific">Apiospora kogelbergensis</name>
    <dbReference type="NCBI Taxonomy" id="1337665"/>
    <lineage>
        <taxon>Eukaryota</taxon>
        <taxon>Fungi</taxon>
        <taxon>Dikarya</taxon>
        <taxon>Ascomycota</taxon>
        <taxon>Pezizomycotina</taxon>
        <taxon>Sordariomycetes</taxon>
        <taxon>Xylariomycetidae</taxon>
        <taxon>Amphisphaeriales</taxon>
        <taxon>Apiosporaceae</taxon>
        <taxon>Apiospora</taxon>
    </lineage>
</organism>
<proteinExistence type="predicted"/>
<protein>
    <submittedName>
        <fullName evidence="1">Uncharacterized protein</fullName>
    </submittedName>
</protein>
<gene>
    <name evidence="1" type="ORF">PG999_002094</name>
</gene>
<dbReference type="EMBL" id="JAQQWP010000002">
    <property type="protein sequence ID" value="KAK8129714.1"/>
    <property type="molecule type" value="Genomic_DNA"/>
</dbReference>
<evidence type="ECO:0000313" key="2">
    <source>
        <dbReference type="Proteomes" id="UP001392437"/>
    </source>
</evidence>
<reference evidence="1 2" key="1">
    <citation type="submission" date="2023-01" db="EMBL/GenBank/DDBJ databases">
        <title>Analysis of 21 Apiospora genomes using comparative genomics revels a genus with tremendous synthesis potential of carbohydrate active enzymes and secondary metabolites.</title>
        <authorList>
            <person name="Sorensen T."/>
        </authorList>
    </citation>
    <scope>NUCLEOTIDE SEQUENCE [LARGE SCALE GENOMIC DNA]</scope>
    <source>
        <strain evidence="1 2">CBS 117206</strain>
    </source>
</reference>
<dbReference type="Proteomes" id="UP001392437">
    <property type="component" value="Unassembled WGS sequence"/>
</dbReference>
<keyword evidence="2" id="KW-1185">Reference proteome</keyword>
<dbReference type="InterPro" id="IPR038883">
    <property type="entry name" value="AN11006-like"/>
</dbReference>
<dbReference type="PANTHER" id="PTHR42085">
    <property type="entry name" value="F-BOX DOMAIN-CONTAINING PROTEIN"/>
    <property type="match status" value="1"/>
</dbReference>
<comment type="caution">
    <text evidence="1">The sequence shown here is derived from an EMBL/GenBank/DDBJ whole genome shotgun (WGS) entry which is preliminary data.</text>
</comment>
<sequence>MPLIYLFGRPDRQAVLSNWLMEIRNAIYEEVFFIEGPVRLILDESTTNSDTLIPWYSICAPESDTENRLFCDTRITRGSSQIAGAQSNSLLRVNREIGREACEFLYSNTRFVMGPNRQTDFDFACWGIDNILGSPGGVCILRKFVERIGAHNAANIRHFWVSLPGILPWEFLGICFELRDRFPNLRTLTLADAQFPNYGISERYAAFKVYTGVYPKGSYRSKYPIDDYFKMWEEEEPKEVSNLYSELTKMFDSLRLIH</sequence>
<evidence type="ECO:0000313" key="1">
    <source>
        <dbReference type="EMBL" id="KAK8129714.1"/>
    </source>
</evidence>
<accession>A0AAW0R789</accession>